<gene>
    <name evidence="2" type="ORF">GCM10009111_19820</name>
</gene>
<keyword evidence="3" id="KW-1185">Reference proteome</keyword>
<proteinExistence type="predicted"/>
<evidence type="ECO:0000256" key="1">
    <source>
        <dbReference type="SAM" id="SignalP"/>
    </source>
</evidence>
<keyword evidence="1" id="KW-0732">Signal</keyword>
<feature type="chain" id="PRO_5046609364" description="PEP-CTERM protein-sorting domain-containing protein" evidence="1">
    <location>
        <begin position="23"/>
        <end position="253"/>
    </location>
</feature>
<sequence>MKLTQLLSAGLLVAAFSFTANAGLVTHAVSTNVGGQPDSDTNGSSIYQELNAQNKAYASLTGAGFLPTLKVMAQSSSDSYSYVRALALQKFTYHGNEASTFLLNFNLHGDVNSSSNYLPLRSDIGILKGNNVWFYETYDFPTNFFEGGLYNDTNEMLGYKTIGIENGLNQNVADSLSFDIQPGESFFVYAQVSAEIQNGFVDAWNTLTMSFADSTGLTAASSMLPNTDIPEPASALLLFSALALMARRKTLAS</sequence>
<evidence type="ECO:0008006" key="4">
    <source>
        <dbReference type="Google" id="ProtNLM"/>
    </source>
</evidence>
<evidence type="ECO:0000313" key="2">
    <source>
        <dbReference type="EMBL" id="GAA0817871.1"/>
    </source>
</evidence>
<organism evidence="2 3">
    <name type="scientific">Colwellia asteriadis</name>
    <dbReference type="NCBI Taxonomy" id="517723"/>
    <lineage>
        <taxon>Bacteria</taxon>
        <taxon>Pseudomonadati</taxon>
        <taxon>Pseudomonadota</taxon>
        <taxon>Gammaproteobacteria</taxon>
        <taxon>Alteromonadales</taxon>
        <taxon>Colwelliaceae</taxon>
        <taxon>Colwellia</taxon>
    </lineage>
</organism>
<reference evidence="2 3" key="1">
    <citation type="journal article" date="2019" name="Int. J. Syst. Evol. Microbiol.">
        <title>The Global Catalogue of Microorganisms (GCM) 10K type strain sequencing project: providing services to taxonomists for standard genome sequencing and annotation.</title>
        <authorList>
            <consortium name="The Broad Institute Genomics Platform"/>
            <consortium name="The Broad Institute Genome Sequencing Center for Infectious Disease"/>
            <person name="Wu L."/>
            <person name="Ma J."/>
        </authorList>
    </citation>
    <scope>NUCLEOTIDE SEQUENCE [LARGE SCALE GENOMIC DNA]</scope>
    <source>
        <strain evidence="2 3">JCM 15608</strain>
    </source>
</reference>
<feature type="signal peptide" evidence="1">
    <location>
        <begin position="1"/>
        <end position="22"/>
    </location>
</feature>
<dbReference type="RefSeq" id="WP_343817306.1">
    <property type="nucleotide sequence ID" value="NZ_BAAAFA010000006.1"/>
</dbReference>
<name>A0ABN1L833_9GAMM</name>
<evidence type="ECO:0000313" key="3">
    <source>
        <dbReference type="Proteomes" id="UP001500021"/>
    </source>
</evidence>
<accession>A0ABN1L833</accession>
<dbReference type="EMBL" id="BAAAFA010000006">
    <property type="protein sequence ID" value="GAA0817871.1"/>
    <property type="molecule type" value="Genomic_DNA"/>
</dbReference>
<comment type="caution">
    <text evidence="2">The sequence shown here is derived from an EMBL/GenBank/DDBJ whole genome shotgun (WGS) entry which is preliminary data.</text>
</comment>
<protein>
    <recommendedName>
        <fullName evidence="4">PEP-CTERM protein-sorting domain-containing protein</fullName>
    </recommendedName>
</protein>
<dbReference type="Proteomes" id="UP001500021">
    <property type="component" value="Unassembled WGS sequence"/>
</dbReference>